<feature type="compositionally biased region" description="Basic residues" evidence="1">
    <location>
        <begin position="42"/>
        <end position="52"/>
    </location>
</feature>
<protein>
    <submittedName>
        <fullName evidence="2">Uncharacterized protein</fullName>
    </submittedName>
</protein>
<feature type="region of interest" description="Disordered" evidence="1">
    <location>
        <begin position="1"/>
        <end position="52"/>
    </location>
</feature>
<evidence type="ECO:0000256" key="1">
    <source>
        <dbReference type="SAM" id="MobiDB-lite"/>
    </source>
</evidence>
<feature type="non-terminal residue" evidence="2">
    <location>
        <position position="1"/>
    </location>
</feature>
<reference evidence="2 3" key="1">
    <citation type="submission" date="2023-05" db="EMBL/GenBank/DDBJ databases">
        <title>A 100% complete, gapless, phased diploid assembly of the Scenedesmus obliquus UTEX 3031 genome.</title>
        <authorList>
            <person name="Biondi T.C."/>
            <person name="Hanschen E.R."/>
            <person name="Kwon T."/>
            <person name="Eng W."/>
            <person name="Kruse C.P.S."/>
            <person name="Koehler S.I."/>
            <person name="Kunde Y."/>
            <person name="Gleasner C.D."/>
            <person name="You Mak K.T."/>
            <person name="Polle J."/>
            <person name="Hovde B.T."/>
            <person name="Starkenburg S.R."/>
        </authorList>
    </citation>
    <scope>NUCLEOTIDE SEQUENCE [LARGE SCALE GENOMIC DNA]</scope>
    <source>
        <strain evidence="2 3">DOE0152z</strain>
    </source>
</reference>
<evidence type="ECO:0000313" key="3">
    <source>
        <dbReference type="Proteomes" id="UP001244341"/>
    </source>
</evidence>
<accession>A0ABY8UGS9</accession>
<evidence type="ECO:0000313" key="2">
    <source>
        <dbReference type="EMBL" id="WIA20360.1"/>
    </source>
</evidence>
<gene>
    <name evidence="2" type="ORF">OEZ85_004784</name>
</gene>
<dbReference type="Proteomes" id="UP001244341">
    <property type="component" value="Chromosome 12b"/>
</dbReference>
<feature type="compositionally biased region" description="Low complexity" evidence="1">
    <location>
        <begin position="17"/>
        <end position="38"/>
    </location>
</feature>
<proteinExistence type="predicted"/>
<dbReference type="EMBL" id="CP126219">
    <property type="protein sequence ID" value="WIA20360.1"/>
    <property type="molecule type" value="Genomic_DNA"/>
</dbReference>
<organism evidence="2 3">
    <name type="scientific">Tetradesmus obliquus</name>
    <name type="common">Green alga</name>
    <name type="synonym">Acutodesmus obliquus</name>
    <dbReference type="NCBI Taxonomy" id="3088"/>
    <lineage>
        <taxon>Eukaryota</taxon>
        <taxon>Viridiplantae</taxon>
        <taxon>Chlorophyta</taxon>
        <taxon>core chlorophytes</taxon>
        <taxon>Chlorophyceae</taxon>
        <taxon>CS clade</taxon>
        <taxon>Sphaeropleales</taxon>
        <taxon>Scenedesmaceae</taxon>
        <taxon>Tetradesmus</taxon>
    </lineage>
</organism>
<sequence>MTTAEPGMSTPGMLELQPESQQPCSSSSTSQQCGSGCQHHMETRRKGKAANK</sequence>
<name>A0ABY8UGS9_TETOB</name>
<keyword evidence="3" id="KW-1185">Reference proteome</keyword>